<dbReference type="OrthoDB" id="2720292at2"/>
<keyword evidence="1" id="KW-0472">Membrane</keyword>
<name>A0A081LFS1_9BACI</name>
<dbReference type="EMBL" id="JOTP01000001">
    <property type="protein sequence ID" value="KEP28097.1"/>
    <property type="molecule type" value="Genomic_DNA"/>
</dbReference>
<dbReference type="Proteomes" id="UP000028091">
    <property type="component" value="Unassembled WGS sequence"/>
</dbReference>
<reference evidence="2 3" key="1">
    <citation type="submission" date="2012-09" db="EMBL/GenBank/DDBJ databases">
        <title>Genome Sequence of Bacillus sp. DW5-4.</title>
        <authorList>
            <person name="Lai Q."/>
            <person name="Liu Y."/>
            <person name="Shao Z."/>
        </authorList>
    </citation>
    <scope>NUCLEOTIDE SEQUENCE [LARGE SCALE GENOMIC DNA]</scope>
    <source>
        <strain evidence="2 3">DW5-4</strain>
    </source>
</reference>
<dbReference type="AlphaFoldDB" id="A0A081LFS1"/>
<feature type="transmembrane region" description="Helical" evidence="1">
    <location>
        <begin position="62"/>
        <end position="85"/>
    </location>
</feature>
<keyword evidence="1" id="KW-0812">Transmembrane</keyword>
<dbReference type="eggNOG" id="ENOG5033M93">
    <property type="taxonomic scope" value="Bacteria"/>
</dbReference>
<keyword evidence="3" id="KW-1185">Reference proteome</keyword>
<evidence type="ECO:0000313" key="2">
    <source>
        <dbReference type="EMBL" id="KEP28097.1"/>
    </source>
</evidence>
<sequence length="97" mass="10881">MIKVFHSFSSGLTLAMLYVFAVFMTPVFLLLLEVNHVESSPTVFGMPFYIMKIEKYQFSSEATLFGCAVCFLAGAVLYFLIQYVIHVVKSADHKKAG</sequence>
<dbReference type="RefSeq" id="WP_034316736.1">
    <property type="nucleotide sequence ID" value="NZ_JOTP01000001.1"/>
</dbReference>
<keyword evidence="1" id="KW-1133">Transmembrane helix</keyword>
<organism evidence="2 3">
    <name type="scientific">Bacillus zhangzhouensis</name>
    <dbReference type="NCBI Taxonomy" id="1178540"/>
    <lineage>
        <taxon>Bacteria</taxon>
        <taxon>Bacillati</taxon>
        <taxon>Bacillota</taxon>
        <taxon>Bacilli</taxon>
        <taxon>Bacillales</taxon>
        <taxon>Bacillaceae</taxon>
        <taxon>Bacillus</taxon>
    </lineage>
</organism>
<feature type="transmembrane region" description="Helical" evidence="1">
    <location>
        <begin position="12"/>
        <end position="32"/>
    </location>
</feature>
<accession>A0A081LFS1</accession>
<evidence type="ECO:0000256" key="1">
    <source>
        <dbReference type="SAM" id="Phobius"/>
    </source>
</evidence>
<proteinExistence type="predicted"/>
<protein>
    <submittedName>
        <fullName evidence="2">Uncharacterized protein</fullName>
    </submittedName>
</protein>
<evidence type="ECO:0000313" key="3">
    <source>
        <dbReference type="Proteomes" id="UP000028091"/>
    </source>
</evidence>
<comment type="caution">
    <text evidence="2">The sequence shown here is derived from an EMBL/GenBank/DDBJ whole genome shotgun (WGS) entry which is preliminary data.</text>
</comment>
<gene>
    <name evidence="2" type="ORF">BA70_00460</name>
</gene>